<organism evidence="1 2">
    <name type="scientific">Ligilactobacillus salivarius</name>
    <dbReference type="NCBI Taxonomy" id="1624"/>
    <lineage>
        <taxon>Bacteria</taxon>
        <taxon>Bacillati</taxon>
        <taxon>Bacillota</taxon>
        <taxon>Bacilli</taxon>
        <taxon>Lactobacillales</taxon>
        <taxon>Lactobacillaceae</taxon>
        <taxon>Ligilactobacillus</taxon>
    </lineage>
</organism>
<dbReference type="RefSeq" id="WP_283473535.1">
    <property type="nucleotide sequence ID" value="NZ_CP114501.1"/>
</dbReference>
<dbReference type="Proteomes" id="UP001224533">
    <property type="component" value="Chromosome"/>
</dbReference>
<dbReference type="Gene3D" id="3.40.50.300">
    <property type="entry name" value="P-loop containing nucleotide triphosphate hydrolases"/>
    <property type="match status" value="1"/>
</dbReference>
<dbReference type="Pfam" id="PF13479">
    <property type="entry name" value="AAA_24"/>
    <property type="match status" value="1"/>
</dbReference>
<reference evidence="1 2" key="1">
    <citation type="submission" date="2022-12" db="EMBL/GenBank/DDBJ databases">
        <title>Assessment of beneficial effects and identification of host adaptation-associated genes of Ligilactobacillus salivarius isolated from Meles meles.</title>
        <authorList>
            <person name="Wang Y."/>
        </authorList>
    </citation>
    <scope>NUCLEOTIDE SEQUENCE [LARGE SCALE GENOMIC DNA]</scope>
    <source>
        <strain evidence="1 2">S35</strain>
    </source>
</reference>
<accession>A0ABD7YT44</accession>
<dbReference type="NCBIfam" id="TIGR01618">
    <property type="entry name" value="phage_P_loop"/>
    <property type="match status" value="1"/>
</dbReference>
<dbReference type="EMBL" id="CP114509">
    <property type="protein sequence ID" value="WHS17252.1"/>
    <property type="molecule type" value="Genomic_DNA"/>
</dbReference>
<dbReference type="SUPFAM" id="SSF52540">
    <property type="entry name" value="P-loop containing nucleoside triphosphate hydrolases"/>
    <property type="match status" value="1"/>
</dbReference>
<protein>
    <submittedName>
        <fullName evidence="1">AAA family ATPase</fullName>
    </submittedName>
</protein>
<gene>
    <name evidence="1" type="ORF">O2U02_07140</name>
</gene>
<dbReference type="AlphaFoldDB" id="A0ABD7YT44"/>
<name>A0ABD7YT44_9LACO</name>
<dbReference type="InterPro" id="IPR027417">
    <property type="entry name" value="P-loop_NTPase"/>
</dbReference>
<proteinExistence type="predicted"/>
<sequence length="225" mass="26319">MKFYPDGKVPEQPHLYFIYGAGGTGKTSLLKQFKGKKLLITFDNSYEVVRGREDIDILSIEPKDFKTLKDNLSIEIMERIKDGKYQVLCLDNATALQNIALDNIFNQYKDNRNNYQDLQIWFRRIGTYLRQCGLTVYVTAHQDKPNDLGEVMPQMNFATFYAFTATFDFVGHIYKKDNEFWIDCDPEKKNHGKNRIDNRTSMKAEDLLKIETEKKENEVKNDDNN</sequence>
<dbReference type="InterPro" id="IPR006505">
    <property type="entry name" value="Phage_nucleotide-bp"/>
</dbReference>
<evidence type="ECO:0000313" key="1">
    <source>
        <dbReference type="EMBL" id="WHS17252.1"/>
    </source>
</evidence>
<evidence type="ECO:0000313" key="2">
    <source>
        <dbReference type="Proteomes" id="UP001224533"/>
    </source>
</evidence>